<dbReference type="Pfam" id="PF12389">
    <property type="entry name" value="Peptidase_M73"/>
    <property type="match status" value="1"/>
</dbReference>
<protein>
    <submittedName>
        <fullName evidence="1">Uncharacterized protein</fullName>
    </submittedName>
</protein>
<dbReference type="InterPro" id="IPR022121">
    <property type="entry name" value="Peptidase_M73_camelysin"/>
</dbReference>
<dbReference type="AlphaFoldDB" id="A0A4Y8Q981"/>
<organism evidence="1 2">
    <name type="scientific">Paenibacillus athensensis</name>
    <dbReference type="NCBI Taxonomy" id="1967502"/>
    <lineage>
        <taxon>Bacteria</taxon>
        <taxon>Bacillati</taxon>
        <taxon>Bacillota</taxon>
        <taxon>Bacilli</taxon>
        <taxon>Bacillales</taxon>
        <taxon>Paenibacillaceae</taxon>
        <taxon>Paenibacillus</taxon>
    </lineage>
</organism>
<dbReference type="Proteomes" id="UP000298246">
    <property type="component" value="Unassembled WGS sequence"/>
</dbReference>
<accession>A0A4Y8Q981</accession>
<dbReference type="EMBL" id="MYFO01000003">
    <property type="protein sequence ID" value="TFE90867.1"/>
    <property type="molecule type" value="Genomic_DNA"/>
</dbReference>
<sequence>MNLKRYRLQASVWLGLLLLLAALQMVGKVTALFSDSDSLATDALGTATLDVRIDSPANLNLTLTDLVPGDSIQRTISLTNAGNVAFTLALQTDSVAPQTLLWTDAANGLQLKIDSGSAVPIATYTALNNLPLGTVAAGGTRSVDVTILFPSSADNTFQHLSQAVTFTFQAQQLTGGPR</sequence>
<comment type="caution">
    <text evidence="1">The sequence shown here is derived from an EMBL/GenBank/DDBJ whole genome shotgun (WGS) entry which is preliminary data.</text>
</comment>
<name>A0A4Y8Q981_9BACL</name>
<evidence type="ECO:0000313" key="2">
    <source>
        <dbReference type="Proteomes" id="UP000298246"/>
    </source>
</evidence>
<keyword evidence="2" id="KW-1185">Reference proteome</keyword>
<evidence type="ECO:0000313" key="1">
    <source>
        <dbReference type="EMBL" id="TFE90867.1"/>
    </source>
</evidence>
<proteinExistence type="predicted"/>
<reference evidence="1 2" key="1">
    <citation type="submission" date="2017-03" db="EMBL/GenBank/DDBJ databases">
        <title>Isolation of Levoglucosan Utilizing Bacteria.</title>
        <authorList>
            <person name="Arya A.S."/>
        </authorList>
    </citation>
    <scope>NUCLEOTIDE SEQUENCE [LARGE SCALE GENOMIC DNA]</scope>
    <source>
        <strain evidence="1 2">MEC069</strain>
    </source>
</reference>
<dbReference type="RefSeq" id="WP_167689610.1">
    <property type="nucleotide sequence ID" value="NZ_MYFO02000007.1"/>
</dbReference>
<gene>
    <name evidence="1" type="ORF">B5M42_03295</name>
</gene>